<accession>A0A917HB72</accession>
<feature type="domain" description="Sialidase" evidence="4">
    <location>
        <begin position="166"/>
        <end position="368"/>
    </location>
</feature>
<keyword evidence="6" id="KW-1185">Reference proteome</keyword>
<dbReference type="InterPro" id="IPR011040">
    <property type="entry name" value="Sialidase"/>
</dbReference>
<dbReference type="InterPro" id="IPR036278">
    <property type="entry name" value="Sialidase_sf"/>
</dbReference>
<dbReference type="Proteomes" id="UP000660862">
    <property type="component" value="Unassembled WGS sequence"/>
</dbReference>
<dbReference type="GO" id="GO:0005737">
    <property type="term" value="C:cytoplasm"/>
    <property type="evidence" value="ECO:0007669"/>
    <property type="project" value="TreeGrafter"/>
</dbReference>
<dbReference type="EC" id="3.2.1.18" evidence="3"/>
<organism evidence="5 6">
    <name type="scientific">Parapedobacter pyrenivorans</name>
    <dbReference type="NCBI Taxonomy" id="1305674"/>
    <lineage>
        <taxon>Bacteria</taxon>
        <taxon>Pseudomonadati</taxon>
        <taxon>Bacteroidota</taxon>
        <taxon>Sphingobacteriia</taxon>
        <taxon>Sphingobacteriales</taxon>
        <taxon>Sphingobacteriaceae</taxon>
        <taxon>Parapedobacter</taxon>
    </lineage>
</organism>
<reference evidence="5" key="1">
    <citation type="journal article" date="2014" name="Int. J. Syst. Evol. Microbiol.">
        <title>Complete genome sequence of Corynebacterium casei LMG S-19264T (=DSM 44701T), isolated from a smear-ripened cheese.</title>
        <authorList>
            <consortium name="US DOE Joint Genome Institute (JGI-PGF)"/>
            <person name="Walter F."/>
            <person name="Albersmeier A."/>
            <person name="Kalinowski J."/>
            <person name="Ruckert C."/>
        </authorList>
    </citation>
    <scope>NUCLEOTIDE SEQUENCE</scope>
    <source>
        <strain evidence="5">CGMCC 1.12195</strain>
    </source>
</reference>
<dbReference type="GO" id="GO:0006689">
    <property type="term" value="P:ganglioside catabolic process"/>
    <property type="evidence" value="ECO:0007669"/>
    <property type="project" value="TreeGrafter"/>
</dbReference>
<gene>
    <name evidence="5" type="ORF">GCM10007415_00820</name>
</gene>
<dbReference type="Pfam" id="PF13088">
    <property type="entry name" value="BNR_2"/>
    <property type="match status" value="1"/>
</dbReference>
<evidence type="ECO:0000313" key="6">
    <source>
        <dbReference type="Proteomes" id="UP000660862"/>
    </source>
</evidence>
<dbReference type="InterPro" id="IPR026856">
    <property type="entry name" value="Sialidase_fam"/>
</dbReference>
<comment type="similarity">
    <text evidence="2">Belongs to the glycosyl hydrolase 33 family.</text>
</comment>
<dbReference type="GO" id="GO:0009313">
    <property type="term" value="P:oligosaccharide catabolic process"/>
    <property type="evidence" value="ECO:0007669"/>
    <property type="project" value="TreeGrafter"/>
</dbReference>
<dbReference type="GO" id="GO:0004308">
    <property type="term" value="F:exo-alpha-sialidase activity"/>
    <property type="evidence" value="ECO:0007669"/>
    <property type="project" value="UniProtKB-EC"/>
</dbReference>
<proteinExistence type="inferred from homology"/>
<dbReference type="PANTHER" id="PTHR10628:SF30">
    <property type="entry name" value="EXO-ALPHA-SIALIDASE"/>
    <property type="match status" value="1"/>
</dbReference>
<evidence type="ECO:0000256" key="1">
    <source>
        <dbReference type="ARBA" id="ARBA00000427"/>
    </source>
</evidence>
<dbReference type="SUPFAM" id="SSF50939">
    <property type="entry name" value="Sialidases"/>
    <property type="match status" value="1"/>
</dbReference>
<dbReference type="EMBL" id="BMER01000001">
    <property type="protein sequence ID" value="GGG73285.1"/>
    <property type="molecule type" value="Genomic_DNA"/>
</dbReference>
<evidence type="ECO:0000256" key="2">
    <source>
        <dbReference type="ARBA" id="ARBA00009348"/>
    </source>
</evidence>
<evidence type="ECO:0000256" key="3">
    <source>
        <dbReference type="ARBA" id="ARBA00012733"/>
    </source>
</evidence>
<dbReference type="GO" id="GO:0016020">
    <property type="term" value="C:membrane"/>
    <property type="evidence" value="ECO:0007669"/>
    <property type="project" value="TreeGrafter"/>
</dbReference>
<evidence type="ECO:0000313" key="5">
    <source>
        <dbReference type="EMBL" id="GGG73285.1"/>
    </source>
</evidence>
<dbReference type="Gene3D" id="2.120.10.10">
    <property type="match status" value="1"/>
</dbReference>
<comment type="catalytic activity">
    <reaction evidence="1">
        <text>Hydrolysis of alpha-(2-&gt;3)-, alpha-(2-&gt;6)-, alpha-(2-&gt;8)- glycosidic linkages of terminal sialic acid residues in oligosaccharides, glycoproteins, glycolipids, colominic acid and synthetic substrates.</text>
        <dbReference type="EC" id="3.2.1.18"/>
    </reaction>
</comment>
<dbReference type="CDD" id="cd15482">
    <property type="entry name" value="Sialidase_non-viral"/>
    <property type="match status" value="1"/>
</dbReference>
<dbReference type="PANTHER" id="PTHR10628">
    <property type="entry name" value="SIALIDASE"/>
    <property type="match status" value="1"/>
</dbReference>
<evidence type="ECO:0000259" key="4">
    <source>
        <dbReference type="Pfam" id="PF13088"/>
    </source>
</evidence>
<name>A0A917HB72_9SPHI</name>
<dbReference type="AlphaFoldDB" id="A0A917HB72"/>
<reference evidence="5" key="2">
    <citation type="submission" date="2020-09" db="EMBL/GenBank/DDBJ databases">
        <authorList>
            <person name="Sun Q."/>
            <person name="Zhou Y."/>
        </authorList>
    </citation>
    <scope>NUCLEOTIDE SEQUENCE</scope>
    <source>
        <strain evidence="5">CGMCC 1.12195</strain>
    </source>
</reference>
<protein>
    <recommendedName>
        <fullName evidence="3">exo-alpha-sialidase</fullName>
        <ecNumber evidence="3">3.2.1.18</ecNumber>
    </recommendedName>
</protein>
<dbReference type="RefSeq" id="WP_188503975.1">
    <property type="nucleotide sequence ID" value="NZ_BMER01000001.1"/>
</dbReference>
<comment type="caution">
    <text evidence="5">The sequence shown here is derived from an EMBL/GenBank/DDBJ whole genome shotgun (WGS) entry which is preliminary data.</text>
</comment>
<sequence length="398" mass="44225">MYSKGVFFSAILRAIVVFLLLGGGITPAQDNSRSVLTKLKDFVIYKDTAFYSSFPSVIRKKNGELFIAFRRAPNRVLYGRKSNIHIDPNACLVSVRSIDGGATWSEKPKLLFAHPFGGSQDPCLLPLSDGSILCASFLWSYVGGDTLRMPWFDKNSFRDDHALSGGYITKSYDGGDHWVQLNDPPTIPLEPRLTPTGKPLPAYNRGALLEHKSGRMFWAVTGKVPDIDSPNSVHLLASDDGGETWDYQSEIASDEKIVFNETSLYETPTGRIVAFMRTSNHADQACMAVSEDGGKSFGSWTSMGFKGHPLQALRLPDNRVLLVYGYRHKPYGIRARVLDAECTDYMESEEFVIRDDGGTPDLGYPWSVMLDGNNVLVVYYFNNKNGIRYIGGSILEVQ</sequence>